<dbReference type="AlphaFoldDB" id="A0A397U1B4"/>
<dbReference type="Proteomes" id="UP000266673">
    <property type="component" value="Unassembled WGS sequence"/>
</dbReference>
<evidence type="ECO:0008006" key="7">
    <source>
        <dbReference type="Google" id="ProtNLM"/>
    </source>
</evidence>
<evidence type="ECO:0000313" key="5">
    <source>
        <dbReference type="EMBL" id="RIB03451.1"/>
    </source>
</evidence>
<proteinExistence type="predicted"/>
<dbReference type="GO" id="GO:0005737">
    <property type="term" value="C:cytoplasm"/>
    <property type="evidence" value="ECO:0007669"/>
    <property type="project" value="UniProtKB-ARBA"/>
</dbReference>
<dbReference type="InterPro" id="IPR050840">
    <property type="entry name" value="Adaptor_Complx_Large_Subunit"/>
</dbReference>
<keyword evidence="3" id="KW-0653">Protein transport</keyword>
<organism evidence="5 6">
    <name type="scientific">Gigaspora rosea</name>
    <dbReference type="NCBI Taxonomy" id="44941"/>
    <lineage>
        <taxon>Eukaryota</taxon>
        <taxon>Fungi</taxon>
        <taxon>Fungi incertae sedis</taxon>
        <taxon>Mucoromycota</taxon>
        <taxon>Glomeromycotina</taxon>
        <taxon>Glomeromycetes</taxon>
        <taxon>Diversisporales</taxon>
        <taxon>Gigasporaceae</taxon>
        <taxon>Gigaspora</taxon>
    </lineage>
</organism>
<comment type="subcellular location">
    <subcellularLocation>
        <location evidence="1">Endomembrane system</location>
    </subcellularLocation>
</comment>
<evidence type="ECO:0000256" key="2">
    <source>
        <dbReference type="ARBA" id="ARBA00022448"/>
    </source>
</evidence>
<sequence>DIVRKKAVMIFSRLFHDAPDTMIHLDKKFRQMLTERDPSVFNTMSFSRIYKAIIFECIRAILRLHPQTLSTIIHKSPNLNLLNVITRFLKSNNQNLKYLELTCLSEIDPMWWIKGEWWGKEQMNIIADCLEERDDTLKRKMNFNKFSKHKYCD</sequence>
<comment type="caution">
    <text evidence="5">The sequence shown here is derived from an EMBL/GenBank/DDBJ whole genome shotgun (WGS) entry which is preliminary data.</text>
</comment>
<keyword evidence="4" id="KW-0472">Membrane</keyword>
<dbReference type="SUPFAM" id="SSF48371">
    <property type="entry name" value="ARM repeat"/>
    <property type="match status" value="1"/>
</dbReference>
<dbReference type="InterPro" id="IPR011989">
    <property type="entry name" value="ARM-like"/>
</dbReference>
<dbReference type="PANTHER" id="PTHR22780">
    <property type="entry name" value="ADAPTIN, ALPHA/GAMMA/EPSILON"/>
    <property type="match status" value="1"/>
</dbReference>
<accession>A0A397U1B4</accession>
<keyword evidence="2" id="KW-0813">Transport</keyword>
<keyword evidence="6" id="KW-1185">Reference proteome</keyword>
<evidence type="ECO:0000256" key="1">
    <source>
        <dbReference type="ARBA" id="ARBA00004308"/>
    </source>
</evidence>
<protein>
    <recommendedName>
        <fullName evidence="7">Armadillo-type protein</fullName>
    </recommendedName>
</protein>
<evidence type="ECO:0000256" key="3">
    <source>
        <dbReference type="ARBA" id="ARBA00022927"/>
    </source>
</evidence>
<dbReference type="GO" id="GO:0012505">
    <property type="term" value="C:endomembrane system"/>
    <property type="evidence" value="ECO:0007669"/>
    <property type="project" value="UniProtKB-SubCell"/>
</dbReference>
<name>A0A397U1B4_9GLOM</name>
<dbReference type="InterPro" id="IPR016024">
    <property type="entry name" value="ARM-type_fold"/>
</dbReference>
<dbReference type="STRING" id="44941.A0A397U1B4"/>
<evidence type="ECO:0000313" key="6">
    <source>
        <dbReference type="Proteomes" id="UP000266673"/>
    </source>
</evidence>
<reference evidence="5 6" key="1">
    <citation type="submission" date="2018-06" db="EMBL/GenBank/DDBJ databases">
        <title>Comparative genomics reveals the genomic features of Rhizophagus irregularis, R. cerebriforme, R. diaphanum and Gigaspora rosea, and their symbiotic lifestyle signature.</title>
        <authorList>
            <person name="Morin E."/>
            <person name="San Clemente H."/>
            <person name="Chen E.C.H."/>
            <person name="De La Providencia I."/>
            <person name="Hainaut M."/>
            <person name="Kuo A."/>
            <person name="Kohler A."/>
            <person name="Murat C."/>
            <person name="Tang N."/>
            <person name="Roy S."/>
            <person name="Loubradou J."/>
            <person name="Henrissat B."/>
            <person name="Grigoriev I.V."/>
            <person name="Corradi N."/>
            <person name="Roux C."/>
            <person name="Martin F.M."/>
        </authorList>
    </citation>
    <scope>NUCLEOTIDE SEQUENCE [LARGE SCALE GENOMIC DNA]</scope>
    <source>
        <strain evidence="5 6">DAOM 194757</strain>
    </source>
</reference>
<dbReference type="GO" id="GO:0015031">
    <property type="term" value="P:protein transport"/>
    <property type="evidence" value="ECO:0007669"/>
    <property type="project" value="UniProtKB-KW"/>
</dbReference>
<gene>
    <name evidence="5" type="ORF">C2G38_2122971</name>
</gene>
<feature type="non-terminal residue" evidence="5">
    <location>
        <position position="1"/>
    </location>
</feature>
<dbReference type="Gene3D" id="1.25.10.10">
    <property type="entry name" value="Leucine-rich Repeat Variant"/>
    <property type="match status" value="1"/>
</dbReference>
<evidence type="ECO:0000256" key="4">
    <source>
        <dbReference type="ARBA" id="ARBA00023136"/>
    </source>
</evidence>
<dbReference type="OrthoDB" id="29308at2759"/>
<dbReference type="EMBL" id="QKWP01002403">
    <property type="protein sequence ID" value="RIB03451.1"/>
    <property type="molecule type" value="Genomic_DNA"/>
</dbReference>